<feature type="compositionally biased region" description="Basic and acidic residues" evidence="1">
    <location>
        <begin position="272"/>
        <end position="287"/>
    </location>
</feature>
<organism evidence="2 3">
    <name type="scientific">Pseudozyma flocculosa</name>
    <dbReference type="NCBI Taxonomy" id="84751"/>
    <lineage>
        <taxon>Eukaryota</taxon>
        <taxon>Fungi</taxon>
        <taxon>Dikarya</taxon>
        <taxon>Basidiomycota</taxon>
        <taxon>Ustilaginomycotina</taxon>
        <taxon>Ustilaginomycetes</taxon>
        <taxon>Ustilaginales</taxon>
        <taxon>Ustilaginaceae</taxon>
        <taxon>Pseudozyma</taxon>
    </lineage>
</organism>
<dbReference type="EMBL" id="OOIP01000004">
    <property type="protein sequence ID" value="SPO36620.1"/>
    <property type="molecule type" value="Genomic_DNA"/>
</dbReference>
<dbReference type="AlphaFoldDB" id="A0A5C3EXM7"/>
<evidence type="ECO:0000313" key="2">
    <source>
        <dbReference type="EMBL" id="SPO36620.1"/>
    </source>
</evidence>
<feature type="compositionally biased region" description="Low complexity" evidence="1">
    <location>
        <begin position="288"/>
        <end position="297"/>
    </location>
</feature>
<feature type="region of interest" description="Disordered" evidence="1">
    <location>
        <begin position="211"/>
        <end position="322"/>
    </location>
</feature>
<dbReference type="Proteomes" id="UP000323386">
    <property type="component" value="Unassembled WGS sequence"/>
</dbReference>
<proteinExistence type="predicted"/>
<sequence>MARQGNEGHTQGRARQGRVKQGPGMLPAWLREQASKQAAPRLLCPPPSRWPVALQPKIRTPSEEFSIPLPAGLDPLALRSPAARACPSAAGCALLRDLVRGHQSSRRSNKLRARTPVRPWKMVFLARAGDEKRLGRRADTQRRPRSSQARRARPPDRGGASILDFWKIRKIHRRPRFGQAGRGGAAGGRPEVRRCVPAFSRRASLALARSPASELVDEPSRAKSHARTLARSAPRLHQLARRPSRPACAASALQARGRQPPLPSKPAGRQPGRQEEQACAAMRRDRIIAAARPLARPVLRDEDATTASIATTRPKTRPASLR</sequence>
<feature type="compositionally biased region" description="Basic and acidic residues" evidence="1">
    <location>
        <begin position="131"/>
        <end position="142"/>
    </location>
</feature>
<feature type="region of interest" description="Disordered" evidence="1">
    <location>
        <begin position="131"/>
        <end position="160"/>
    </location>
</feature>
<feature type="region of interest" description="Disordered" evidence="1">
    <location>
        <begin position="1"/>
        <end position="46"/>
    </location>
</feature>
<evidence type="ECO:0000256" key="1">
    <source>
        <dbReference type="SAM" id="MobiDB-lite"/>
    </source>
</evidence>
<evidence type="ECO:0000313" key="3">
    <source>
        <dbReference type="Proteomes" id="UP000323386"/>
    </source>
</evidence>
<accession>A0A5C3EXM7</accession>
<gene>
    <name evidence="2" type="ORF">PSFLO_02091</name>
</gene>
<reference evidence="2 3" key="1">
    <citation type="submission" date="2018-03" db="EMBL/GenBank/DDBJ databases">
        <authorList>
            <person name="Guldener U."/>
        </authorList>
    </citation>
    <scope>NUCLEOTIDE SEQUENCE [LARGE SCALE GENOMIC DNA]</scope>
    <source>
        <strain evidence="2 3">DAOM196992</strain>
    </source>
</reference>
<feature type="compositionally biased region" description="Basic residues" evidence="1">
    <location>
        <begin position="143"/>
        <end position="152"/>
    </location>
</feature>
<protein>
    <submittedName>
        <fullName evidence="2">Uncharacterized protein</fullName>
    </submittedName>
</protein>
<keyword evidence="3" id="KW-1185">Reference proteome</keyword>
<name>A0A5C3EXM7_9BASI</name>